<comment type="caution">
    <text evidence="1">The sequence shown here is derived from an EMBL/GenBank/DDBJ whole genome shotgun (WGS) entry which is preliminary data.</text>
</comment>
<evidence type="ECO:0000313" key="1">
    <source>
        <dbReference type="EMBL" id="MFD1992412.1"/>
    </source>
</evidence>
<sequence length="47" mass="5830">MRNLITEEEIIERNSDFLYRLLIDFLYLEIHEDSFDLIYSFLEVPNF</sequence>
<protein>
    <submittedName>
        <fullName evidence="1">Uncharacterized protein</fullName>
    </submittedName>
</protein>
<dbReference type="EMBL" id="JBHUGF010000011">
    <property type="protein sequence ID" value="MFD1992412.1"/>
    <property type="molecule type" value="Genomic_DNA"/>
</dbReference>
<gene>
    <name evidence="1" type="ORF">ACFSGI_20775</name>
</gene>
<reference evidence="2" key="1">
    <citation type="journal article" date="2019" name="Int. J. Syst. Evol. Microbiol.">
        <title>The Global Catalogue of Microorganisms (GCM) 10K type strain sequencing project: providing services to taxonomists for standard genome sequencing and annotation.</title>
        <authorList>
            <consortium name="The Broad Institute Genomics Platform"/>
            <consortium name="The Broad Institute Genome Sequencing Center for Infectious Disease"/>
            <person name="Wu L."/>
            <person name="Ma J."/>
        </authorList>
    </citation>
    <scope>NUCLEOTIDE SEQUENCE [LARGE SCALE GENOMIC DNA]</scope>
    <source>
        <strain evidence="2">CGMCC 1.15067</strain>
    </source>
</reference>
<proteinExistence type="predicted"/>
<dbReference type="RefSeq" id="WP_204826112.1">
    <property type="nucleotide sequence ID" value="NZ_JBHUGF010000011.1"/>
</dbReference>
<keyword evidence="2" id="KW-1185">Reference proteome</keyword>
<name>A0ABW4V274_9BACL</name>
<dbReference type="Proteomes" id="UP001597403">
    <property type="component" value="Unassembled WGS sequence"/>
</dbReference>
<organism evidence="1 2">
    <name type="scientific">Paenibacillus nicotianae</name>
    <dbReference type="NCBI Taxonomy" id="1526551"/>
    <lineage>
        <taxon>Bacteria</taxon>
        <taxon>Bacillati</taxon>
        <taxon>Bacillota</taxon>
        <taxon>Bacilli</taxon>
        <taxon>Bacillales</taxon>
        <taxon>Paenibacillaceae</taxon>
        <taxon>Paenibacillus</taxon>
    </lineage>
</organism>
<accession>A0ABW4V274</accession>
<evidence type="ECO:0000313" key="2">
    <source>
        <dbReference type="Proteomes" id="UP001597403"/>
    </source>
</evidence>